<keyword evidence="2 8" id="KW-0812">Transmembrane</keyword>
<evidence type="ECO:0000256" key="4">
    <source>
        <dbReference type="ARBA" id="ARBA00022989"/>
    </source>
</evidence>
<dbReference type="eggNOG" id="KOG4200">
    <property type="taxonomic scope" value="Eukaryota"/>
</dbReference>
<evidence type="ECO:0000256" key="1">
    <source>
        <dbReference type="ARBA" id="ARBA00004477"/>
    </source>
</evidence>
<comment type="subcellular location">
    <subcellularLocation>
        <location evidence="1">Endoplasmic reticulum membrane</location>
        <topology evidence="1">Multi-pass membrane protein</topology>
    </subcellularLocation>
</comment>
<dbReference type="GO" id="GO:0006629">
    <property type="term" value="P:lipid metabolic process"/>
    <property type="evidence" value="ECO:0007669"/>
    <property type="project" value="UniProtKB-KW"/>
</dbReference>
<feature type="transmembrane region" description="Helical" evidence="8">
    <location>
        <begin position="20"/>
        <end position="44"/>
    </location>
</feature>
<feature type="compositionally biased region" description="Low complexity" evidence="7">
    <location>
        <begin position="506"/>
        <end position="519"/>
    </location>
</feature>
<feature type="compositionally biased region" description="Low complexity" evidence="7">
    <location>
        <begin position="420"/>
        <end position="435"/>
    </location>
</feature>
<dbReference type="OMA" id="VFRSTHR"/>
<dbReference type="Proteomes" id="UP000016923">
    <property type="component" value="Unassembled WGS sequence"/>
</dbReference>
<dbReference type="GO" id="GO:0140042">
    <property type="term" value="P:lipid droplet formation"/>
    <property type="evidence" value="ECO:0007669"/>
    <property type="project" value="UniProtKB-ARBA"/>
</dbReference>
<accession>S3BSZ0</accession>
<evidence type="ECO:0000256" key="6">
    <source>
        <dbReference type="ARBA" id="ARBA00023136"/>
    </source>
</evidence>
<feature type="compositionally biased region" description="Basic and acidic residues" evidence="7">
    <location>
        <begin position="405"/>
        <end position="416"/>
    </location>
</feature>
<feature type="transmembrane region" description="Helical" evidence="8">
    <location>
        <begin position="293"/>
        <end position="322"/>
    </location>
</feature>
<keyword evidence="3" id="KW-0256">Endoplasmic reticulum</keyword>
<feature type="compositionally biased region" description="Polar residues" evidence="7">
    <location>
        <begin position="437"/>
        <end position="450"/>
    </location>
</feature>
<feature type="compositionally biased region" description="Polar residues" evidence="7">
    <location>
        <begin position="338"/>
        <end position="368"/>
    </location>
</feature>
<dbReference type="OrthoDB" id="3990054at2759"/>
<sequence length="592" mass="62934">MSIVSDVYRTATSKAAQRTLLYSLLLATASSVLYGIAAVGYLAFYHEYVPHRVRSTAVHLQYGPAFSQFATAGAPGTAAASAVLHAKNGLLQRLSSYGYHAPYGLADLRSLDLKMDQEYDISIVLSLPHSPANLAVGNFMVELVLASGSTSTRGSAAAAAAADITSAVRLPPANPREFLESQGKRVLFAAARPAILAYTDPLVAQAKRLALLPVHLFAPEAASRERLIVPMAESLSFAGSGGPHSVLPAVLYVELRTPGVGSDSAYELQTYGAEVVFSARLRGLRWLMYHYRIFAFLLLTTVSWLVEVAFMVGVVLLLGIALGGSDTADTGSIGKYQSHGNGNGNSSWEASTAKSSRAPPTSLPQNTPAKIKTEENEGRGLSSQKWRLSSIQASTDAPEQPPESIVKKEKQDEGRQDSQIASIPAAPSAPASPAATKSHSSVSENKTAKSGQRDSKIAKSTSGSRGRAGEEVDEYDDSSYGADDYASDEDDDIYEEDVEQPPPRSPSRTSKKTSQPSSPKKAKDTAVATGRASSTLSDSPLRQRQQQQQQQPQTPKKEASSLPISSPASLGKENSTRKKAALSLEQKQAKPA</sequence>
<feature type="compositionally biased region" description="Acidic residues" evidence="7">
    <location>
        <begin position="485"/>
        <end position="499"/>
    </location>
</feature>
<dbReference type="VEuPathDB" id="FungiDB:F503_06740"/>
<gene>
    <name evidence="9" type="ORF">F503_06740</name>
</gene>
<evidence type="ECO:0000256" key="7">
    <source>
        <dbReference type="SAM" id="MobiDB-lite"/>
    </source>
</evidence>
<evidence type="ECO:0000313" key="9">
    <source>
        <dbReference type="EMBL" id="EPE03567.1"/>
    </source>
</evidence>
<keyword evidence="10" id="KW-1185">Reference proteome</keyword>
<dbReference type="GO" id="GO:0005789">
    <property type="term" value="C:endoplasmic reticulum membrane"/>
    <property type="evidence" value="ECO:0007669"/>
    <property type="project" value="UniProtKB-SubCell"/>
</dbReference>
<evidence type="ECO:0000256" key="3">
    <source>
        <dbReference type="ARBA" id="ARBA00022824"/>
    </source>
</evidence>
<evidence type="ECO:0000256" key="5">
    <source>
        <dbReference type="ARBA" id="ARBA00023098"/>
    </source>
</evidence>
<proteinExistence type="predicted"/>
<keyword evidence="5" id="KW-0443">Lipid metabolism</keyword>
<dbReference type="InterPro" id="IPR009617">
    <property type="entry name" value="Seipin"/>
</dbReference>
<feature type="compositionally biased region" description="Polar residues" evidence="7">
    <location>
        <begin position="531"/>
        <end position="540"/>
    </location>
</feature>
<dbReference type="GO" id="GO:0016874">
    <property type="term" value="F:ligase activity"/>
    <property type="evidence" value="ECO:0007669"/>
    <property type="project" value="UniProtKB-KW"/>
</dbReference>
<feature type="compositionally biased region" description="Polar residues" evidence="7">
    <location>
        <begin position="381"/>
        <end position="397"/>
    </location>
</feature>
<name>S3BSZ0_OPHP1</name>
<dbReference type="EMBL" id="KE148167">
    <property type="protein sequence ID" value="EPE03567.1"/>
    <property type="molecule type" value="Genomic_DNA"/>
</dbReference>
<protein>
    <submittedName>
        <fullName evidence="9">Tubulin-tyrosine ligase</fullName>
    </submittedName>
</protein>
<dbReference type="PANTHER" id="PTHR21212:SF0">
    <property type="entry name" value="SEIPIN"/>
    <property type="match status" value="1"/>
</dbReference>
<reference evidence="9 10" key="1">
    <citation type="journal article" date="2013" name="BMC Genomics">
        <title>The genome and transcriptome of the pine saprophyte Ophiostoma piceae, and a comparison with the bark beetle-associated pine pathogen Grosmannia clavigera.</title>
        <authorList>
            <person name="Haridas S."/>
            <person name="Wang Y."/>
            <person name="Lim L."/>
            <person name="Massoumi Alamouti S."/>
            <person name="Jackman S."/>
            <person name="Docking R."/>
            <person name="Robertson G."/>
            <person name="Birol I."/>
            <person name="Bohlmann J."/>
            <person name="Breuil C."/>
        </authorList>
    </citation>
    <scope>NUCLEOTIDE SEQUENCE [LARGE SCALE GENOMIC DNA]</scope>
    <source>
        <strain evidence="9 10">UAMH 11346</strain>
    </source>
</reference>
<dbReference type="Pfam" id="PF06775">
    <property type="entry name" value="Seipin"/>
    <property type="match status" value="1"/>
</dbReference>
<evidence type="ECO:0000256" key="2">
    <source>
        <dbReference type="ARBA" id="ARBA00022692"/>
    </source>
</evidence>
<keyword evidence="6 8" id="KW-0472">Membrane</keyword>
<dbReference type="PANTHER" id="PTHR21212">
    <property type="entry name" value="BERNARDINELLI-SEIP CONGENITAL LIPODYSTROPHY 2 HOMOLOG BSCL2 PROTEIN"/>
    <property type="match status" value="1"/>
</dbReference>
<dbReference type="STRING" id="1262450.S3BSZ0"/>
<feature type="compositionally biased region" description="Low complexity" evidence="7">
    <location>
        <begin position="560"/>
        <end position="570"/>
    </location>
</feature>
<dbReference type="AlphaFoldDB" id="S3BSZ0"/>
<keyword evidence="4 8" id="KW-1133">Transmembrane helix</keyword>
<dbReference type="CDD" id="cd23995">
    <property type="entry name" value="Seipin_BSCL2_like"/>
    <property type="match status" value="1"/>
</dbReference>
<evidence type="ECO:0000313" key="10">
    <source>
        <dbReference type="Proteomes" id="UP000016923"/>
    </source>
</evidence>
<keyword evidence="9" id="KW-0436">Ligase</keyword>
<dbReference type="HOGENOM" id="CLU_460857_0_0_1"/>
<evidence type="ECO:0000256" key="8">
    <source>
        <dbReference type="SAM" id="Phobius"/>
    </source>
</evidence>
<feature type="region of interest" description="Disordered" evidence="7">
    <location>
        <begin position="333"/>
        <end position="592"/>
    </location>
</feature>
<feature type="compositionally biased region" description="Low complexity" evidence="7">
    <location>
        <begin position="542"/>
        <end position="553"/>
    </location>
</feature>
<organism evidence="9 10">
    <name type="scientific">Ophiostoma piceae (strain UAMH 11346)</name>
    <name type="common">Sap stain fungus</name>
    <dbReference type="NCBI Taxonomy" id="1262450"/>
    <lineage>
        <taxon>Eukaryota</taxon>
        <taxon>Fungi</taxon>
        <taxon>Dikarya</taxon>
        <taxon>Ascomycota</taxon>
        <taxon>Pezizomycotina</taxon>
        <taxon>Sordariomycetes</taxon>
        <taxon>Sordariomycetidae</taxon>
        <taxon>Ophiostomatales</taxon>
        <taxon>Ophiostomataceae</taxon>
        <taxon>Ophiostoma</taxon>
    </lineage>
</organism>